<dbReference type="PANTHER" id="PTHR45615:SF80">
    <property type="entry name" value="GRIP DOMAIN-CONTAINING PROTEIN"/>
    <property type="match status" value="1"/>
</dbReference>
<evidence type="ECO:0000313" key="4">
    <source>
        <dbReference type="Proteomes" id="UP000574067"/>
    </source>
</evidence>
<dbReference type="EMBL" id="JABBFW010000025">
    <property type="protein sequence ID" value="NML17972.1"/>
    <property type="molecule type" value="Genomic_DNA"/>
</dbReference>
<dbReference type="RefSeq" id="WP_169162874.1">
    <property type="nucleotide sequence ID" value="NZ_JABBFW010000025.1"/>
</dbReference>
<feature type="region of interest" description="Disordered" evidence="2">
    <location>
        <begin position="283"/>
        <end position="327"/>
    </location>
</feature>
<feature type="coiled-coil region" evidence="1">
    <location>
        <begin position="149"/>
        <end position="243"/>
    </location>
</feature>
<feature type="compositionally biased region" description="Basic and acidic residues" evidence="2">
    <location>
        <begin position="315"/>
        <end position="327"/>
    </location>
</feature>
<comment type="caution">
    <text evidence="3">The sequence shown here is derived from an EMBL/GenBank/DDBJ whole genome shotgun (WGS) entry which is preliminary data.</text>
</comment>
<name>A0A848FFB4_9BURK</name>
<keyword evidence="4" id="KW-1185">Reference proteome</keyword>
<feature type="region of interest" description="Disordered" evidence="2">
    <location>
        <begin position="348"/>
        <end position="405"/>
    </location>
</feature>
<organism evidence="3 4">
    <name type="scientific">Azohydromonas caseinilytica</name>
    <dbReference type="NCBI Taxonomy" id="2728836"/>
    <lineage>
        <taxon>Bacteria</taxon>
        <taxon>Pseudomonadati</taxon>
        <taxon>Pseudomonadota</taxon>
        <taxon>Betaproteobacteria</taxon>
        <taxon>Burkholderiales</taxon>
        <taxon>Sphaerotilaceae</taxon>
        <taxon>Azohydromonas</taxon>
    </lineage>
</organism>
<sequence length="662" mass="71733">MAEAVKFESREQKLNQQIETEVATIRSSGGTKLPGIDAPIVRHFVQKIEGTYDVERAKTDTDNAIDLLYIAYNTTPQEEGSIRVQISAIMDKLIKSQQSSELTMKTAIRTAKNILDTLDRIYPDWLDVKEANDPKEIKDFVSKDLIDLAKEIKEEALSVRNDLQEIANTYDAIIKDTAAATKDSEQALSARLKQKAAVENEINEANAKREQLESLVKDLQEEVAKFEKMARDFEARAETAESRAFVMSIIRAGAQMISGAIPSIAMAAGGAASFLAASTLGTLSGTSGEKKEGGGKDGGGKDGDSTAQVIQTKKQISDRQADLKAAETKREELKTKIKGLEAEKTKLLAAKDEGQGKSDSGAKAEGAKPEAAKAEDAKPEPAGGAGKPPAEASTPKKDAVSGKSAEVAALDQRIADAKADLKTEEDKCSDIGAALAGLQASLKALDQNLGKLSDEQQQQAGSLRKMQMEMLDKVEAYEREKRGQAAELVKINALLKGKRTEEETIQLAIKSLNLSLSALKRTKEIVEEIAFFFKSFADFMDLVANEATLQLKTFESAAATETLRKNRLAQLVESTDAFFIKQAGEWHAVTIVSDKFTRNFANGWSKLNKLSGTYIKGDELAAYLATASAKLTAIVDERQAAADRKIADLDGYREQLRASVAA</sequence>
<feature type="coiled-coil region" evidence="1">
    <location>
        <begin position="407"/>
        <end position="455"/>
    </location>
</feature>
<dbReference type="AlphaFoldDB" id="A0A848FFB4"/>
<keyword evidence="1" id="KW-0175">Coiled coil</keyword>
<dbReference type="Proteomes" id="UP000574067">
    <property type="component" value="Unassembled WGS sequence"/>
</dbReference>
<gene>
    <name evidence="3" type="ORF">HHL10_23665</name>
</gene>
<evidence type="ECO:0000256" key="1">
    <source>
        <dbReference type="SAM" id="Coils"/>
    </source>
</evidence>
<dbReference type="PANTHER" id="PTHR45615">
    <property type="entry name" value="MYOSIN HEAVY CHAIN, NON-MUSCLE"/>
    <property type="match status" value="1"/>
</dbReference>
<evidence type="ECO:0000256" key="2">
    <source>
        <dbReference type="SAM" id="MobiDB-lite"/>
    </source>
</evidence>
<protein>
    <submittedName>
        <fullName evidence="3">Tyrosyl-tRNA deacylase</fullName>
    </submittedName>
</protein>
<accession>A0A848FFB4</accession>
<reference evidence="3 4" key="1">
    <citation type="submission" date="2020-04" db="EMBL/GenBank/DDBJ databases">
        <title>Azohydromonas sp. isolated from soil.</title>
        <authorList>
            <person name="Dahal R.H."/>
        </authorList>
    </citation>
    <scope>NUCLEOTIDE SEQUENCE [LARGE SCALE GENOMIC DNA]</scope>
    <source>
        <strain evidence="3 4">G-1-1-14</strain>
    </source>
</reference>
<feature type="compositionally biased region" description="Basic and acidic residues" evidence="2">
    <location>
        <begin position="288"/>
        <end position="304"/>
    </location>
</feature>
<feature type="compositionally biased region" description="Basic and acidic residues" evidence="2">
    <location>
        <begin position="348"/>
        <end position="379"/>
    </location>
</feature>
<evidence type="ECO:0000313" key="3">
    <source>
        <dbReference type="EMBL" id="NML17972.1"/>
    </source>
</evidence>
<proteinExistence type="predicted"/>